<reference evidence="6 7" key="2">
    <citation type="submission" date="2012-06" db="EMBL/GenBank/DDBJ databases">
        <authorList>
            <person name="Fiebig A."/>
        </authorList>
    </citation>
    <scope>NUCLEOTIDE SEQUENCE [LARGE SCALE GENOMIC DNA]</scope>
    <source>
        <strain evidence="6 7">DFL-43</strain>
    </source>
</reference>
<gene>
    <name evidence="6" type="ORF">HPDFL43_05270</name>
</gene>
<sequence>MLPGFVHLRALAAVMEEGGVRAASKRLGISHSAISRSLSEIEATTGVAMIQRQTQGRKLELTPEGRVLGKATIAAISGLEAAVSDISSPQSRNGVVIATTASFAARWLFPRMNEAKGMLDGLDVSVKVSREVAPPQSQGADLVVRMGNGPWSESRATALCNDWLLPVASPGYLRSIGPVRMITEMRLLHDRDPCAQWRQWVGLHGPADADCEQGPRYNSGDILLRAAECGEGVALARLSQTRDSLTAGLLVAPFGDKSISLPDSIWLIENPATARRRPVERVAQWLRKTLADEEGWPDTRIASCG</sequence>
<feature type="domain" description="HTH lysR-type" evidence="5">
    <location>
        <begin position="7"/>
        <end position="62"/>
    </location>
</feature>
<dbReference type="GO" id="GO:0003700">
    <property type="term" value="F:DNA-binding transcription factor activity"/>
    <property type="evidence" value="ECO:0007669"/>
    <property type="project" value="InterPro"/>
</dbReference>
<dbReference type="EMBL" id="ABIA03000002">
    <property type="protein sequence ID" value="EDQ33837.2"/>
    <property type="molecule type" value="Genomic_DNA"/>
</dbReference>
<comment type="similarity">
    <text evidence="1">Belongs to the LysR transcriptional regulatory family.</text>
</comment>
<keyword evidence="3" id="KW-0238">DNA-binding</keyword>
<dbReference type="PANTHER" id="PTHR30537:SF74">
    <property type="entry name" value="HTH-TYPE TRANSCRIPTIONAL REGULATOR TRPI"/>
    <property type="match status" value="1"/>
</dbReference>
<dbReference type="HOGENOM" id="CLU_039613_37_0_5"/>
<dbReference type="GO" id="GO:0043565">
    <property type="term" value="F:sequence-specific DNA binding"/>
    <property type="evidence" value="ECO:0007669"/>
    <property type="project" value="TreeGrafter"/>
</dbReference>
<dbReference type="PROSITE" id="PS50931">
    <property type="entry name" value="HTH_LYSR"/>
    <property type="match status" value="1"/>
</dbReference>
<reference evidence="6 7" key="1">
    <citation type="submission" date="2007-10" db="EMBL/GenBank/DDBJ databases">
        <authorList>
            <person name="Wagner-Dobler I."/>
            <person name="Ferriera S."/>
            <person name="Johnson J."/>
            <person name="Kravitz S."/>
            <person name="Beeson K."/>
            <person name="Sutton G."/>
            <person name="Rogers Y.-H."/>
            <person name="Friedman R."/>
            <person name="Frazier M."/>
            <person name="Venter J.C."/>
        </authorList>
    </citation>
    <scope>NUCLEOTIDE SEQUENCE [LARGE SCALE GENOMIC DNA]</scope>
    <source>
        <strain evidence="6 7">DFL-43</strain>
    </source>
</reference>
<dbReference type="eggNOG" id="COG0583">
    <property type="taxonomic scope" value="Bacteria"/>
</dbReference>
<evidence type="ECO:0000256" key="1">
    <source>
        <dbReference type="ARBA" id="ARBA00009437"/>
    </source>
</evidence>
<dbReference type="OrthoDB" id="9793571at2"/>
<dbReference type="SUPFAM" id="SSF46785">
    <property type="entry name" value="Winged helix' DNA-binding domain"/>
    <property type="match status" value="1"/>
</dbReference>
<dbReference type="RefSeq" id="WP_084594599.1">
    <property type="nucleotide sequence ID" value="NZ_CM002917.1"/>
</dbReference>
<evidence type="ECO:0000313" key="6">
    <source>
        <dbReference type="EMBL" id="EDQ33837.2"/>
    </source>
</evidence>
<dbReference type="InterPro" id="IPR036390">
    <property type="entry name" value="WH_DNA-bd_sf"/>
</dbReference>
<dbReference type="Gene3D" id="1.10.10.10">
    <property type="entry name" value="Winged helix-like DNA-binding domain superfamily/Winged helix DNA-binding domain"/>
    <property type="match status" value="1"/>
</dbReference>
<evidence type="ECO:0000256" key="4">
    <source>
        <dbReference type="ARBA" id="ARBA00023163"/>
    </source>
</evidence>
<dbReference type="InterPro" id="IPR000847">
    <property type="entry name" value="LysR_HTH_N"/>
</dbReference>
<organism evidence="6 7">
    <name type="scientific">Hoeflea phototrophica (strain DSM 17068 / NCIMB 14078 / DFL-43)</name>
    <dbReference type="NCBI Taxonomy" id="411684"/>
    <lineage>
        <taxon>Bacteria</taxon>
        <taxon>Pseudomonadati</taxon>
        <taxon>Pseudomonadota</taxon>
        <taxon>Alphaproteobacteria</taxon>
        <taxon>Hyphomicrobiales</taxon>
        <taxon>Rhizobiaceae</taxon>
        <taxon>Hoeflea</taxon>
    </lineage>
</organism>
<evidence type="ECO:0000256" key="2">
    <source>
        <dbReference type="ARBA" id="ARBA00023015"/>
    </source>
</evidence>
<dbReference type="PANTHER" id="PTHR30537">
    <property type="entry name" value="HTH-TYPE TRANSCRIPTIONAL REGULATOR"/>
    <property type="match status" value="1"/>
</dbReference>
<dbReference type="InterPro" id="IPR058163">
    <property type="entry name" value="LysR-type_TF_proteobact-type"/>
</dbReference>
<keyword evidence="7" id="KW-1185">Reference proteome</keyword>
<dbReference type="Pfam" id="PF00126">
    <property type="entry name" value="HTH_1"/>
    <property type="match status" value="1"/>
</dbReference>
<dbReference type="InterPro" id="IPR005119">
    <property type="entry name" value="LysR_subst-bd"/>
</dbReference>
<evidence type="ECO:0000256" key="3">
    <source>
        <dbReference type="ARBA" id="ARBA00023125"/>
    </source>
</evidence>
<keyword evidence="4" id="KW-0804">Transcription</keyword>
<dbReference type="AlphaFoldDB" id="A9D491"/>
<dbReference type="Gene3D" id="3.40.190.10">
    <property type="entry name" value="Periplasmic binding protein-like II"/>
    <property type="match status" value="2"/>
</dbReference>
<protein>
    <submittedName>
        <fullName evidence="6">Transcriptional regulator</fullName>
    </submittedName>
</protein>
<dbReference type="InterPro" id="IPR036388">
    <property type="entry name" value="WH-like_DNA-bd_sf"/>
</dbReference>
<keyword evidence="2" id="KW-0805">Transcription regulation</keyword>
<dbReference type="Proteomes" id="UP000004291">
    <property type="component" value="Chromosome"/>
</dbReference>
<dbReference type="STRING" id="411684.HPDFL43_05270"/>
<accession>A9D491</accession>
<evidence type="ECO:0000313" key="7">
    <source>
        <dbReference type="Proteomes" id="UP000004291"/>
    </source>
</evidence>
<evidence type="ECO:0000259" key="5">
    <source>
        <dbReference type="PROSITE" id="PS50931"/>
    </source>
</evidence>
<dbReference type="GO" id="GO:0006351">
    <property type="term" value="P:DNA-templated transcription"/>
    <property type="evidence" value="ECO:0007669"/>
    <property type="project" value="TreeGrafter"/>
</dbReference>
<dbReference type="Pfam" id="PF03466">
    <property type="entry name" value="LysR_substrate"/>
    <property type="match status" value="1"/>
</dbReference>
<comment type="caution">
    <text evidence="6">The sequence shown here is derived from an EMBL/GenBank/DDBJ whole genome shotgun (WGS) entry which is preliminary data.</text>
</comment>
<name>A9D491_HOEPD</name>
<proteinExistence type="inferred from homology"/>
<dbReference type="SUPFAM" id="SSF53850">
    <property type="entry name" value="Periplasmic binding protein-like II"/>
    <property type="match status" value="1"/>
</dbReference>